<evidence type="ECO:0000313" key="1">
    <source>
        <dbReference type="EMBL" id="TXJ60945.1"/>
    </source>
</evidence>
<dbReference type="Proteomes" id="UP000321612">
    <property type="component" value="Unassembled WGS sequence"/>
</dbReference>
<evidence type="ECO:0000313" key="2">
    <source>
        <dbReference type="Proteomes" id="UP000321612"/>
    </source>
</evidence>
<accession>A0A5C8GG43</accession>
<name>A0A5C8GG43_9BACT</name>
<dbReference type="OrthoDB" id="1068063at2"/>
<gene>
    <name evidence="1" type="ORF">ETF27_07575</name>
</gene>
<dbReference type="EMBL" id="SDIK01000055">
    <property type="protein sequence ID" value="TXJ60945.1"/>
    <property type="molecule type" value="Genomic_DNA"/>
</dbReference>
<dbReference type="AlphaFoldDB" id="A0A5C8GG43"/>
<organism evidence="1 2">
    <name type="scientific">Prevotella brunnea</name>
    <dbReference type="NCBI Taxonomy" id="2508867"/>
    <lineage>
        <taxon>Bacteria</taxon>
        <taxon>Pseudomonadati</taxon>
        <taxon>Bacteroidota</taxon>
        <taxon>Bacteroidia</taxon>
        <taxon>Bacteroidales</taxon>
        <taxon>Prevotellaceae</taxon>
        <taxon>Prevotella</taxon>
    </lineage>
</organism>
<comment type="caution">
    <text evidence="1">The sequence shown here is derived from an EMBL/GenBank/DDBJ whole genome shotgun (WGS) entry which is preliminary data.</text>
</comment>
<proteinExistence type="predicted"/>
<keyword evidence="2" id="KW-1185">Reference proteome</keyword>
<sequence length="215" mass="25635">MATHPLWSDEYWLLLLQVYLREPVGMKPMYSRNLVKVSLELHIPPHYLYEQQFLLRQRGTPVIQLIWDTYAENPKKLKRDVKRLREMKGFGNSTLFYKDVDEKHTFETDFLPLPQNKALKPVMLIMILELYFRLTPITMAEATPEVRELAKMMRLSTRLIVEIMDVFRFCDPYLNRDDLLISPLLPPCQEIWNRYGNDNPQKLSALAAQLRDYFR</sequence>
<protein>
    <submittedName>
        <fullName evidence="1">Uncharacterized protein</fullName>
    </submittedName>
</protein>
<dbReference type="RefSeq" id="WP_147785654.1">
    <property type="nucleotide sequence ID" value="NZ_SDIK01000055.1"/>
</dbReference>
<reference evidence="2" key="1">
    <citation type="submission" date="2019-05" db="EMBL/GenBank/DDBJ databases">
        <title>Prevotella brunnea sp. nov., isolated from a wound of a patient.</title>
        <authorList>
            <person name="Buhl M."/>
        </authorList>
    </citation>
    <scope>NUCLEOTIDE SEQUENCE [LARGE SCALE GENOMIC DNA]</scope>
    <source>
        <strain evidence="2">A2672</strain>
    </source>
</reference>